<comment type="caution">
    <text evidence="2">The sequence shown here is derived from an EMBL/GenBank/DDBJ whole genome shotgun (WGS) entry which is preliminary data.</text>
</comment>
<evidence type="ECO:0000259" key="1">
    <source>
        <dbReference type="Pfam" id="PF13403"/>
    </source>
</evidence>
<name>A0ABV5JKF6_9RHOB</name>
<dbReference type="EMBL" id="JBHMEA010000050">
    <property type="protein sequence ID" value="MFB9233585.1"/>
    <property type="molecule type" value="Genomic_DNA"/>
</dbReference>
<evidence type="ECO:0000313" key="2">
    <source>
        <dbReference type="EMBL" id="MFB9233585.1"/>
    </source>
</evidence>
<proteinExistence type="predicted"/>
<protein>
    <submittedName>
        <fullName evidence="2">Hint domain-containing protein</fullName>
    </submittedName>
</protein>
<dbReference type="SUPFAM" id="SSF51294">
    <property type="entry name" value="Hedgehog/intein (Hint) domain"/>
    <property type="match status" value="1"/>
</dbReference>
<feature type="domain" description="Hedgehog/Intein (Hint)" evidence="1">
    <location>
        <begin position="138"/>
        <end position="282"/>
    </location>
</feature>
<gene>
    <name evidence="2" type="ORF">ACFFUT_17465</name>
</gene>
<dbReference type="RefSeq" id="WP_213890494.1">
    <property type="nucleotide sequence ID" value="NZ_JAGFNU010000011.1"/>
</dbReference>
<dbReference type="InterPro" id="IPR036844">
    <property type="entry name" value="Hint_dom_sf"/>
</dbReference>
<dbReference type="Proteomes" id="UP001589683">
    <property type="component" value="Unassembled WGS sequence"/>
</dbReference>
<evidence type="ECO:0000313" key="3">
    <source>
        <dbReference type="Proteomes" id="UP001589683"/>
    </source>
</evidence>
<accession>A0ABV5JKF6</accession>
<reference evidence="2 3" key="1">
    <citation type="submission" date="2024-09" db="EMBL/GenBank/DDBJ databases">
        <authorList>
            <person name="Sun Q."/>
            <person name="Mori K."/>
        </authorList>
    </citation>
    <scope>NUCLEOTIDE SEQUENCE [LARGE SCALE GENOMIC DNA]</scope>
    <source>
        <strain evidence="2 3">CECT 8726</strain>
    </source>
</reference>
<keyword evidence="3" id="KW-1185">Reference proteome</keyword>
<sequence length="351" mass="37473">MPAPFLSEIKYLGPGAQDFVEVVLDEGADSSGVQIVIYNSNGTIRSINDLGSVVGTIAGDDIYVVDAAINKNGAVALVVDGTVTSFVSFARVVDASEGPASGSSSTQIGESNSQNASLVSIDGVNFSDQTPPDPGVVPCFLKGTLIETDKGLCPIEDLCVGDKVLTAESDFAAIEWVASRKLDIQGSRDRHLLPILIPKGSLGKDTPERDLIVSPSHRVLLRAPVFNLMFFSSDVLVPARHLVGTNGIRVCTHLRQPEYFHILFEEHELVWSEGALTESFHPSVAAASGFAKEAQEELRSLFPELFTNPISIGPVHSYCLKSFETHAALHSSDWQGVGRIGDTGYGGSHLL</sequence>
<dbReference type="InterPro" id="IPR028992">
    <property type="entry name" value="Hedgehog/Intein_dom"/>
</dbReference>
<dbReference type="Gene3D" id="2.170.16.10">
    <property type="entry name" value="Hedgehog/Intein (Hint) domain"/>
    <property type="match status" value="1"/>
</dbReference>
<dbReference type="Pfam" id="PF13403">
    <property type="entry name" value="Hint_2"/>
    <property type="match status" value="1"/>
</dbReference>
<organism evidence="2 3">
    <name type="scientific">Pseudohalocynthiibacter aestuariivivens</name>
    <dbReference type="NCBI Taxonomy" id="1591409"/>
    <lineage>
        <taxon>Bacteria</taxon>
        <taxon>Pseudomonadati</taxon>
        <taxon>Pseudomonadota</taxon>
        <taxon>Alphaproteobacteria</taxon>
        <taxon>Rhodobacterales</taxon>
        <taxon>Paracoccaceae</taxon>
        <taxon>Pseudohalocynthiibacter</taxon>
    </lineage>
</organism>